<evidence type="ECO:0000256" key="1">
    <source>
        <dbReference type="SAM" id="MobiDB-lite"/>
    </source>
</evidence>
<dbReference type="PATRIC" id="fig|507626.3.peg.2835"/>
<accession>A0A0X8HFW7</accession>
<gene>
    <name evidence="2" type="ORF">LOKO_02837</name>
</gene>
<dbReference type="AlphaFoldDB" id="A0A0X8HFW7"/>
<proteinExistence type="predicted"/>
<organism evidence="2 3">
    <name type="scientific">Halomonas chromatireducens</name>
    <dbReference type="NCBI Taxonomy" id="507626"/>
    <lineage>
        <taxon>Bacteria</taxon>
        <taxon>Pseudomonadati</taxon>
        <taxon>Pseudomonadota</taxon>
        <taxon>Gammaproteobacteria</taxon>
        <taxon>Oceanospirillales</taxon>
        <taxon>Halomonadaceae</taxon>
        <taxon>Halomonas</taxon>
    </lineage>
</organism>
<dbReference type="OrthoDB" id="6166979at2"/>
<evidence type="ECO:0000313" key="2">
    <source>
        <dbReference type="EMBL" id="AMD01888.1"/>
    </source>
</evidence>
<name>A0A0X8HFW7_9GAMM</name>
<reference evidence="2 3" key="2">
    <citation type="submission" date="2016-02" db="EMBL/GenBank/DDBJ databases">
        <authorList>
            <person name="Wen L."/>
            <person name="He K."/>
            <person name="Yang H."/>
        </authorList>
    </citation>
    <scope>NUCLEOTIDE SEQUENCE [LARGE SCALE GENOMIC DNA]</scope>
    <source>
        <strain evidence="2 3">AGD 8-3</strain>
    </source>
</reference>
<reference evidence="2 3" key="1">
    <citation type="journal article" date="2016" name="Genome Announc.">
        <title>Draft Genome Sequence of 'Halomonas chromatireducens' Strain AGD 8-3, a Haloalkaliphilic Chromate- and Selenite-Reducing Gammaproteobacterium.</title>
        <authorList>
            <person name="Sharko F.S."/>
            <person name="Shapovalova A.A."/>
            <person name="Tsygankova S.V."/>
            <person name="Komova A.V."/>
            <person name="Boulygina E.S."/>
            <person name="Teslyuk A.B."/>
            <person name="Gotovtsev P.M."/>
            <person name="Namsaraev Z.B."/>
            <person name="Khijniak T.V."/>
            <person name="Nedoluzhko A.V."/>
            <person name="Vasilov R.G."/>
        </authorList>
    </citation>
    <scope>NUCLEOTIDE SEQUENCE [LARGE SCALE GENOMIC DNA]</scope>
    <source>
        <strain evidence="2 3">AGD 8-3</strain>
    </source>
</reference>
<dbReference type="EMBL" id="CP014226">
    <property type="protein sequence ID" value="AMD01888.1"/>
    <property type="molecule type" value="Genomic_DNA"/>
</dbReference>
<dbReference type="Proteomes" id="UP000063387">
    <property type="component" value="Chromosome"/>
</dbReference>
<protein>
    <submittedName>
        <fullName evidence="2">Uncharacterized protein</fullName>
    </submittedName>
</protein>
<dbReference type="KEGG" id="hco:LOKO_02837"/>
<keyword evidence="3" id="KW-1185">Reference proteome</keyword>
<feature type="region of interest" description="Disordered" evidence="1">
    <location>
        <begin position="118"/>
        <end position="140"/>
    </location>
</feature>
<dbReference type="RefSeq" id="WP_144439670.1">
    <property type="nucleotide sequence ID" value="NZ_CP014226.1"/>
</dbReference>
<evidence type="ECO:0000313" key="3">
    <source>
        <dbReference type="Proteomes" id="UP000063387"/>
    </source>
</evidence>
<sequence>MAWQDATTTCQTLPFAVWLRHGLFTLLCLVLLLVANGAAAHATASSEIHHDVVGHAHDTTPTATFVADPHRGPHCHPGHVPLAPHPLLRTERQETEHGVALCSLARLAPPPAVLVVSGTPHGRPDSSAPPTYLLTQRLRH</sequence>